<evidence type="ECO:0000313" key="5">
    <source>
        <dbReference type="Proteomes" id="UP000266441"/>
    </source>
</evidence>
<sequence length="813" mass="95161">MKIVFLSALFFSLTMHIASGNPYTENQSSSLKICIPPTGEKAYEIAGQTFADMWEKVTGEKPAVYYMKPDQRELPEGEVILIGSDAVNPVVHELIREGTLEGLNIQYGGDNYRILSLSKNRNNYLILAGGSGRSTIYAVYDFFRKQAGAEYFWDGDIIPARQQIQLSGIDVLEKPHFEYRGIRYFAHRGLHRFQAEHWDLEDWKKEIDWLMKKRFNLFMMRTGIDDLFQRAFPEDVPYPPVDAQDPDAEQRSYNDRTSFWPLKYRGELRKQVLQYARDRGLLHPEDIGTITHWYSHTPSSFYKNNPDFPVITNQRSGYSLPTHAIWDIEAQETWDAYWKLTETHIREFGANSPRMFHTIGMAERVFGKSDRENLQSKLYVYRKTQQKLREHYPDQPLLIGSWDFIGWKWTDEGVQQLMSEFDPTRTILLDYTSDKDDKVTYRDWDVHNKFPWFFGIFHSLAKNSDIHEDYSILTPRLKEAAADPKCIGFITWPEISHSDTYLLEYFADNSWQPDKTEIEPATKHFCEKRYREETEKEMEQIWDEFLNVSQTLHWGLPGSTILFWEPQFRILSSDGFINHTPENIENLNEDLKRVMTGLTNAPEVLKKLSLLTAENYDNTLWRRDVLDMARTIASRAIFASLAQGTMQVTASENMKSSEKEIKRISKLNQQLMASLSNILAMSDDFSMYASLQRLEKAEQLNGIPPILNPHSEQALKGNAENNYCRSHHYELVEYVYRPELEFYWDWFLKRIKSDTASEWERPAEFKEQEKLIEDKFYATPLSEMAPAESRTAENLTKILNHLEELVNELLEEI</sequence>
<dbReference type="Proteomes" id="UP000266441">
    <property type="component" value="Unassembled WGS sequence"/>
</dbReference>
<evidence type="ECO:0000259" key="3">
    <source>
        <dbReference type="Pfam" id="PF05089"/>
    </source>
</evidence>
<dbReference type="AlphaFoldDB" id="A0A399D0L4"/>
<organism evidence="4 5">
    <name type="scientific">Mariniphaga sediminis</name>
    <dbReference type="NCBI Taxonomy" id="1628158"/>
    <lineage>
        <taxon>Bacteria</taxon>
        <taxon>Pseudomonadati</taxon>
        <taxon>Bacteroidota</taxon>
        <taxon>Bacteroidia</taxon>
        <taxon>Marinilabiliales</taxon>
        <taxon>Prolixibacteraceae</taxon>
        <taxon>Mariniphaga</taxon>
    </lineage>
</organism>
<accession>A0A399D0L4</accession>
<evidence type="ECO:0000256" key="1">
    <source>
        <dbReference type="ARBA" id="ARBA00022801"/>
    </source>
</evidence>
<evidence type="ECO:0000313" key="4">
    <source>
        <dbReference type="EMBL" id="RIH65404.1"/>
    </source>
</evidence>
<feature type="chain" id="PRO_5017291641" description="Alpha-N-acetylglucosaminidase tim-barrel domain-containing protein" evidence="2">
    <location>
        <begin position="21"/>
        <end position="813"/>
    </location>
</feature>
<gene>
    <name evidence="4" type="ORF">D1164_09770</name>
</gene>
<dbReference type="Pfam" id="PF05089">
    <property type="entry name" value="NAGLU"/>
    <property type="match status" value="1"/>
</dbReference>
<dbReference type="Gene3D" id="3.30.379.10">
    <property type="entry name" value="Chitobiase/beta-hexosaminidase domain 2-like"/>
    <property type="match status" value="1"/>
</dbReference>
<keyword evidence="1" id="KW-0378">Hydrolase</keyword>
<keyword evidence="5" id="KW-1185">Reference proteome</keyword>
<name>A0A399D0L4_9BACT</name>
<protein>
    <recommendedName>
        <fullName evidence="3">Alpha-N-acetylglucosaminidase tim-barrel domain-containing protein</fullName>
    </recommendedName>
</protein>
<keyword evidence="2" id="KW-0732">Signal</keyword>
<dbReference type="Gene3D" id="3.20.20.80">
    <property type="entry name" value="Glycosidases"/>
    <property type="match status" value="1"/>
</dbReference>
<dbReference type="GO" id="GO:0005975">
    <property type="term" value="P:carbohydrate metabolic process"/>
    <property type="evidence" value="ECO:0007669"/>
    <property type="project" value="UniProtKB-ARBA"/>
</dbReference>
<dbReference type="InterPro" id="IPR029018">
    <property type="entry name" value="Hex-like_dom2"/>
</dbReference>
<dbReference type="InterPro" id="IPR007781">
    <property type="entry name" value="NAGLU"/>
</dbReference>
<dbReference type="InterPro" id="IPR024733">
    <property type="entry name" value="NAGLU_tim-barrel"/>
</dbReference>
<dbReference type="GO" id="GO:0016787">
    <property type="term" value="F:hydrolase activity"/>
    <property type="evidence" value="ECO:0007669"/>
    <property type="project" value="UniProtKB-KW"/>
</dbReference>
<comment type="caution">
    <text evidence="4">The sequence shown here is derived from an EMBL/GenBank/DDBJ whole genome shotgun (WGS) entry which is preliminary data.</text>
</comment>
<feature type="domain" description="Alpha-N-acetylglucosaminidase tim-barrel" evidence="3">
    <location>
        <begin position="344"/>
        <end position="512"/>
    </location>
</feature>
<proteinExistence type="predicted"/>
<dbReference type="RefSeq" id="WP_119349785.1">
    <property type="nucleotide sequence ID" value="NZ_QWET01000006.1"/>
</dbReference>
<feature type="signal peptide" evidence="2">
    <location>
        <begin position="1"/>
        <end position="20"/>
    </location>
</feature>
<evidence type="ECO:0000256" key="2">
    <source>
        <dbReference type="SAM" id="SignalP"/>
    </source>
</evidence>
<dbReference type="PANTHER" id="PTHR12872">
    <property type="entry name" value="ALPHA-N-ACETYLGLUCOSAMINIDASE"/>
    <property type="match status" value="1"/>
</dbReference>
<reference evidence="4 5" key="1">
    <citation type="journal article" date="2015" name="Int. J. Syst. Evol. Microbiol.">
        <title>Mariniphaga sediminis sp. nov., isolated from coastal sediment.</title>
        <authorList>
            <person name="Wang F.Q."/>
            <person name="Shen Q.Y."/>
            <person name="Chen G.J."/>
            <person name="Du Z.J."/>
        </authorList>
    </citation>
    <scope>NUCLEOTIDE SEQUENCE [LARGE SCALE GENOMIC DNA]</scope>
    <source>
        <strain evidence="4 5">SY21</strain>
    </source>
</reference>
<dbReference type="PANTHER" id="PTHR12872:SF1">
    <property type="entry name" value="ALPHA-N-ACETYLGLUCOSAMINIDASE"/>
    <property type="match status" value="1"/>
</dbReference>
<dbReference type="EMBL" id="QWET01000006">
    <property type="protein sequence ID" value="RIH65404.1"/>
    <property type="molecule type" value="Genomic_DNA"/>
</dbReference>
<dbReference type="OrthoDB" id="179563at2"/>